<evidence type="ECO:0000259" key="1">
    <source>
        <dbReference type="PROSITE" id="PS51186"/>
    </source>
</evidence>
<dbReference type="GO" id="GO:1990189">
    <property type="term" value="F:protein N-terminal-serine acetyltransferase activity"/>
    <property type="evidence" value="ECO:0007669"/>
    <property type="project" value="TreeGrafter"/>
</dbReference>
<keyword evidence="2" id="KW-0808">Transferase</keyword>
<keyword evidence="3" id="KW-1185">Reference proteome</keyword>
<dbReference type="Proteomes" id="UP000294292">
    <property type="component" value="Chromosome"/>
</dbReference>
<organism evidence="2 3">
    <name type="scientific">Paenisporosarcina antarctica</name>
    <dbReference type="NCBI Taxonomy" id="417367"/>
    <lineage>
        <taxon>Bacteria</taxon>
        <taxon>Bacillati</taxon>
        <taxon>Bacillota</taxon>
        <taxon>Bacilli</taxon>
        <taxon>Bacillales</taxon>
        <taxon>Caryophanaceae</taxon>
        <taxon>Paenisporosarcina</taxon>
    </lineage>
</organism>
<dbReference type="SUPFAM" id="SSF55729">
    <property type="entry name" value="Acyl-CoA N-acyltransferases (Nat)"/>
    <property type="match status" value="2"/>
</dbReference>
<dbReference type="RefSeq" id="WP_134208530.1">
    <property type="nucleotide sequence ID" value="NZ_CP038015.1"/>
</dbReference>
<evidence type="ECO:0000313" key="2">
    <source>
        <dbReference type="EMBL" id="QBP40002.1"/>
    </source>
</evidence>
<proteinExistence type="predicted"/>
<dbReference type="PANTHER" id="PTHR43441">
    <property type="entry name" value="RIBOSOMAL-PROTEIN-SERINE ACETYLTRANSFERASE"/>
    <property type="match status" value="1"/>
</dbReference>
<evidence type="ECO:0000313" key="3">
    <source>
        <dbReference type="Proteomes" id="UP000294292"/>
    </source>
</evidence>
<dbReference type="AlphaFoldDB" id="A0A4P6ZUF6"/>
<dbReference type="Gene3D" id="3.40.630.30">
    <property type="match status" value="2"/>
</dbReference>
<protein>
    <submittedName>
        <fullName evidence="2">GNAT family N-acetyltransferase</fullName>
    </submittedName>
</protein>
<feature type="domain" description="N-acetyltransferase" evidence="1">
    <location>
        <begin position="1"/>
        <end position="158"/>
    </location>
</feature>
<dbReference type="PROSITE" id="PS51186">
    <property type="entry name" value="GNAT"/>
    <property type="match status" value="2"/>
</dbReference>
<dbReference type="InterPro" id="IPR016181">
    <property type="entry name" value="Acyl_CoA_acyltransferase"/>
</dbReference>
<reference evidence="2 3" key="1">
    <citation type="submission" date="2019-03" db="EMBL/GenBank/DDBJ databases">
        <title>Complete genome sequence of Paenisporosarcina antarctica CGMCC 1.6503T.</title>
        <authorList>
            <person name="Rong J.-C."/>
            <person name="Chi N.-Y."/>
            <person name="Zhang Q.-F."/>
        </authorList>
    </citation>
    <scope>NUCLEOTIDE SEQUENCE [LARGE SCALE GENOMIC DNA]</scope>
    <source>
        <strain evidence="2 3">CGMCC 1.6503</strain>
    </source>
</reference>
<dbReference type="InterPro" id="IPR051908">
    <property type="entry name" value="Ribosomal_N-acetyltransferase"/>
</dbReference>
<dbReference type="GO" id="GO:0008999">
    <property type="term" value="F:protein-N-terminal-alanine acetyltransferase activity"/>
    <property type="evidence" value="ECO:0007669"/>
    <property type="project" value="TreeGrafter"/>
</dbReference>
<dbReference type="Pfam" id="PF13302">
    <property type="entry name" value="Acetyltransf_3"/>
    <property type="match status" value="2"/>
</dbReference>
<dbReference type="OrthoDB" id="9799321at2"/>
<dbReference type="KEGG" id="panc:E2636_01975"/>
<feature type="domain" description="N-acetyltransferase" evidence="1">
    <location>
        <begin position="203"/>
        <end position="372"/>
    </location>
</feature>
<dbReference type="InterPro" id="IPR000182">
    <property type="entry name" value="GNAT_dom"/>
</dbReference>
<accession>A0A4P6ZUF6</accession>
<sequence length="372" mass="43330">MRLTEWTMEEQEQLIHFMTTNTWPYHGNSNPAREIIEKAIEEGGYESDEVKTFWVENEEQQKVGIVKVFDLQDEIPVFDLRIAESHRGHGYGPAALKKVAEYVFNLAEKKIRVEGHTRQDNFAMRKTFERAGFVKEGHLRKAWFSPKESSYYDAITYGITREDFIEGTTTPVLWEDQQGTEQAQTKVHISMRTFPDSFESERLLIRAPKVEDAPVVWESIKISHKALKPWMPWAQKNEKIEVTTENLRQAAADFITRKDLRLHLFLKETGEFIGSSGFHRINWDIPKVEIGYWLDSRFEGKGYMTEAAERLTEFAFEELGARRVEIRCETDNVRSRAVAERLKFTLEGILKQDSLSSDGKYVRDTCIYAKIK</sequence>
<gene>
    <name evidence="2" type="ORF">E2636_01975</name>
</gene>
<dbReference type="PANTHER" id="PTHR43441:SF3">
    <property type="entry name" value="ACETYLTRANSFERASE"/>
    <property type="match status" value="1"/>
</dbReference>
<dbReference type="GO" id="GO:0005737">
    <property type="term" value="C:cytoplasm"/>
    <property type="evidence" value="ECO:0007669"/>
    <property type="project" value="TreeGrafter"/>
</dbReference>
<dbReference type="EMBL" id="CP038015">
    <property type="protein sequence ID" value="QBP40002.1"/>
    <property type="molecule type" value="Genomic_DNA"/>
</dbReference>
<name>A0A4P6ZUF6_9BACL</name>